<dbReference type="Gene3D" id="1.10.10.10">
    <property type="entry name" value="Winged helix-like DNA-binding domain superfamily/Winged helix DNA-binding domain"/>
    <property type="match status" value="1"/>
</dbReference>
<dbReference type="InterPro" id="IPR036217">
    <property type="entry name" value="MethylDNA_cys_MeTrfase_DNAb"/>
</dbReference>
<dbReference type="Proteomes" id="UP001597112">
    <property type="component" value="Unassembled WGS sequence"/>
</dbReference>
<comment type="caution">
    <text evidence="9">The sequence shown here is derived from an EMBL/GenBank/DDBJ whole genome shotgun (WGS) entry which is preliminary data.</text>
</comment>
<dbReference type="Pfam" id="PF12833">
    <property type="entry name" value="HTH_18"/>
    <property type="match status" value="1"/>
</dbReference>
<dbReference type="InterPro" id="IPR018060">
    <property type="entry name" value="HTH_AraC"/>
</dbReference>
<dbReference type="Pfam" id="PF01035">
    <property type="entry name" value="DNA_binding_1"/>
    <property type="match status" value="1"/>
</dbReference>
<evidence type="ECO:0000256" key="6">
    <source>
        <dbReference type="ARBA" id="ARBA00023204"/>
    </source>
</evidence>
<dbReference type="SMART" id="SM00342">
    <property type="entry name" value="HTH_ARAC"/>
    <property type="match status" value="1"/>
</dbReference>
<dbReference type="Gene3D" id="1.10.10.60">
    <property type="entry name" value="Homeodomain-like"/>
    <property type="match status" value="1"/>
</dbReference>
<dbReference type="SUPFAM" id="SSF46767">
    <property type="entry name" value="Methylated DNA-protein cysteine methyltransferase, C-terminal domain"/>
    <property type="match status" value="1"/>
</dbReference>
<dbReference type="NCBIfam" id="TIGR00589">
    <property type="entry name" value="ogt"/>
    <property type="match status" value="1"/>
</dbReference>
<evidence type="ECO:0000256" key="5">
    <source>
        <dbReference type="ARBA" id="ARBA00023159"/>
    </source>
</evidence>
<sequence length="351" mass="39423">MKRALTFEEKYKAMLSEDASFEGVFITAVKTTGIFCRPACRARKPKAENVIFYDSPQEAILNGFRPCKICKPLEQASTTPEPIQQLIDELNNNPYIRIKDHDLRTRGIEPSQIRRWFKKHHNLSFHAYQRMLRLNAAFHKITVGESVTSTAFDSGYNSLSGFADGYRSIFGKAPSRSKAKTVINIVRFTTPLGPMFGCATAQGVCLAEFTNRRMLETEFKSLCKRLDAVILPGTNKHLEQLEKELAEYFSGKRKQFTVPLHTPGTDFQQQVWNNLQQLPYGETISYKKLATGMGITSAVRAVASANGYNRIAILIPCHRVIGENGDLTGYGGGLARKKWLLDFEKSIAVAK</sequence>
<dbReference type="Pfam" id="PF02805">
    <property type="entry name" value="Ada_Zn_binding"/>
    <property type="match status" value="1"/>
</dbReference>
<evidence type="ECO:0000256" key="2">
    <source>
        <dbReference type="ARBA" id="ARBA00022603"/>
    </source>
</evidence>
<dbReference type="EMBL" id="JBHTKA010000007">
    <property type="protein sequence ID" value="MFD1001148.1"/>
    <property type="molecule type" value="Genomic_DNA"/>
</dbReference>
<dbReference type="InterPro" id="IPR036388">
    <property type="entry name" value="WH-like_DNA-bd_sf"/>
</dbReference>
<dbReference type="SUPFAM" id="SSF57884">
    <property type="entry name" value="Ada DNA repair protein, N-terminal domain (N-Ada 10)"/>
    <property type="match status" value="1"/>
</dbReference>
<keyword evidence="10" id="KW-1185">Reference proteome</keyword>
<dbReference type="PANTHER" id="PTHR10815:SF5">
    <property type="entry name" value="METHYLATED-DNA--PROTEIN-CYSTEINE METHYLTRANSFERASE"/>
    <property type="match status" value="1"/>
</dbReference>
<keyword evidence="5" id="KW-0010">Activator</keyword>
<accession>A0ABW3K595</accession>
<evidence type="ECO:0000256" key="7">
    <source>
        <dbReference type="ARBA" id="ARBA00049348"/>
    </source>
</evidence>
<organism evidence="9 10">
    <name type="scientific">Ohtaekwangia kribbensis</name>
    <dbReference type="NCBI Taxonomy" id="688913"/>
    <lineage>
        <taxon>Bacteria</taxon>
        <taxon>Pseudomonadati</taxon>
        <taxon>Bacteroidota</taxon>
        <taxon>Cytophagia</taxon>
        <taxon>Cytophagales</taxon>
        <taxon>Fulvivirgaceae</taxon>
        <taxon>Ohtaekwangia</taxon>
    </lineage>
</organism>
<evidence type="ECO:0000256" key="4">
    <source>
        <dbReference type="ARBA" id="ARBA00022763"/>
    </source>
</evidence>
<keyword evidence="4" id="KW-0227">DNA damage</keyword>
<evidence type="ECO:0000256" key="3">
    <source>
        <dbReference type="ARBA" id="ARBA00022679"/>
    </source>
</evidence>
<evidence type="ECO:0000256" key="1">
    <source>
        <dbReference type="ARBA" id="ARBA00001286"/>
    </source>
</evidence>
<evidence type="ECO:0000313" key="9">
    <source>
        <dbReference type="EMBL" id="MFD1001148.1"/>
    </source>
</evidence>
<dbReference type="Gene3D" id="3.40.10.10">
    <property type="entry name" value="DNA Methylphosphotriester Repair Domain"/>
    <property type="match status" value="1"/>
</dbReference>
<comment type="catalytic activity">
    <reaction evidence="1">
        <text>a 4-O-methyl-thymidine in DNA + L-cysteinyl-[protein] = a thymidine in DNA + S-methyl-L-cysteinyl-[protein]</text>
        <dbReference type="Rhea" id="RHEA:53428"/>
        <dbReference type="Rhea" id="RHEA-COMP:10131"/>
        <dbReference type="Rhea" id="RHEA-COMP:10132"/>
        <dbReference type="Rhea" id="RHEA-COMP:13555"/>
        <dbReference type="Rhea" id="RHEA-COMP:13556"/>
        <dbReference type="ChEBI" id="CHEBI:29950"/>
        <dbReference type="ChEBI" id="CHEBI:82612"/>
        <dbReference type="ChEBI" id="CHEBI:137386"/>
        <dbReference type="ChEBI" id="CHEBI:137387"/>
        <dbReference type="EC" id="2.1.1.63"/>
    </reaction>
</comment>
<name>A0ABW3K595_9BACT</name>
<dbReference type="InterPro" id="IPR016221">
    <property type="entry name" value="Bifunct_regulatory_prot_Ada"/>
</dbReference>
<dbReference type="InterPro" id="IPR004026">
    <property type="entry name" value="Ada_DNA_repair_Zn-bd"/>
</dbReference>
<keyword evidence="2" id="KW-0489">Methyltransferase</keyword>
<keyword evidence="6" id="KW-0234">DNA repair</keyword>
<dbReference type="PROSITE" id="PS00374">
    <property type="entry name" value="MGMT"/>
    <property type="match status" value="1"/>
</dbReference>
<proteinExistence type="predicted"/>
<evidence type="ECO:0000313" key="10">
    <source>
        <dbReference type="Proteomes" id="UP001597112"/>
    </source>
</evidence>
<protein>
    <submittedName>
        <fullName evidence="9">Bifunctional transcriptional activator/DNA repair enzyme AdaA</fullName>
    </submittedName>
</protein>
<comment type="catalytic activity">
    <reaction evidence="7">
        <text>a 6-O-methyl-2'-deoxyguanosine in DNA + L-cysteinyl-[protein] = S-methyl-L-cysteinyl-[protein] + a 2'-deoxyguanosine in DNA</text>
        <dbReference type="Rhea" id="RHEA:24000"/>
        <dbReference type="Rhea" id="RHEA-COMP:10131"/>
        <dbReference type="Rhea" id="RHEA-COMP:10132"/>
        <dbReference type="Rhea" id="RHEA-COMP:11367"/>
        <dbReference type="Rhea" id="RHEA-COMP:11368"/>
        <dbReference type="ChEBI" id="CHEBI:29950"/>
        <dbReference type="ChEBI" id="CHEBI:82612"/>
        <dbReference type="ChEBI" id="CHEBI:85445"/>
        <dbReference type="ChEBI" id="CHEBI:85448"/>
        <dbReference type="EC" id="2.1.1.63"/>
    </reaction>
</comment>
<dbReference type="InterPro" id="IPR014048">
    <property type="entry name" value="MethylDNA_cys_MeTrfase_DNA-bd"/>
</dbReference>
<dbReference type="PIRSF" id="PIRSF000409">
    <property type="entry name" value="Ada"/>
    <property type="match status" value="1"/>
</dbReference>
<dbReference type="SUPFAM" id="SSF53155">
    <property type="entry name" value="Methylated DNA-protein cysteine methyltransferase domain"/>
    <property type="match status" value="1"/>
</dbReference>
<dbReference type="InterPro" id="IPR035451">
    <property type="entry name" value="Ada-like_dom_sf"/>
</dbReference>
<keyword evidence="3" id="KW-0808">Transferase</keyword>
<dbReference type="RefSeq" id="WP_377580595.1">
    <property type="nucleotide sequence ID" value="NZ_JBHTKA010000007.1"/>
</dbReference>
<dbReference type="PROSITE" id="PS01124">
    <property type="entry name" value="HTH_ARAC_FAMILY_2"/>
    <property type="match status" value="1"/>
</dbReference>
<dbReference type="InterPro" id="IPR001497">
    <property type="entry name" value="MethylDNA_cys_MeTrfase_AS"/>
</dbReference>
<evidence type="ECO:0000259" key="8">
    <source>
        <dbReference type="PROSITE" id="PS01124"/>
    </source>
</evidence>
<dbReference type="CDD" id="cd06445">
    <property type="entry name" value="ATase"/>
    <property type="match status" value="1"/>
</dbReference>
<gene>
    <name evidence="9" type="ORF">ACFQ21_17605</name>
</gene>
<dbReference type="InterPro" id="IPR036631">
    <property type="entry name" value="MGMT_N_sf"/>
</dbReference>
<dbReference type="Gene3D" id="3.30.160.70">
    <property type="entry name" value="Methylated DNA-protein cysteine methyltransferase domain"/>
    <property type="match status" value="1"/>
</dbReference>
<dbReference type="PANTHER" id="PTHR10815">
    <property type="entry name" value="METHYLATED-DNA--PROTEIN-CYSTEINE METHYLTRANSFERASE"/>
    <property type="match status" value="1"/>
</dbReference>
<reference evidence="10" key="1">
    <citation type="journal article" date="2019" name="Int. J. Syst. Evol. Microbiol.">
        <title>The Global Catalogue of Microorganisms (GCM) 10K type strain sequencing project: providing services to taxonomists for standard genome sequencing and annotation.</title>
        <authorList>
            <consortium name="The Broad Institute Genomics Platform"/>
            <consortium name="The Broad Institute Genome Sequencing Center for Infectious Disease"/>
            <person name="Wu L."/>
            <person name="Ma J."/>
        </authorList>
    </citation>
    <scope>NUCLEOTIDE SEQUENCE [LARGE SCALE GENOMIC DNA]</scope>
    <source>
        <strain evidence="10">CCUG 58938</strain>
    </source>
</reference>
<feature type="domain" description="HTH araC/xylS-type" evidence="8">
    <location>
        <begin position="107"/>
        <end position="180"/>
    </location>
</feature>